<dbReference type="RefSeq" id="XP_066721450.1">
    <property type="nucleotide sequence ID" value="XM_066853309.1"/>
</dbReference>
<evidence type="ECO:0000313" key="2">
    <source>
        <dbReference type="Proteomes" id="UP001480595"/>
    </source>
</evidence>
<dbReference type="EMBL" id="JAQQWL010000002">
    <property type="protein sequence ID" value="KAK8086926.1"/>
    <property type="molecule type" value="Genomic_DNA"/>
</dbReference>
<sequence length="121" mass="13418">MLLSRPQRYGVICSYGKIRRTAVLSICGLDSQRGSYPWQSAQPLIFLDLLVRSHLLGLDSQSSHKGETPASIIITTLSRTKQERWISDYVMLRSTAAVSCLDFQRKGSTSDGSWLSIPSGI</sequence>
<dbReference type="Proteomes" id="UP001480595">
    <property type="component" value="Unassembled WGS sequence"/>
</dbReference>
<dbReference type="GeneID" id="92086372"/>
<comment type="caution">
    <text evidence="1">The sequence shown here is derived from an EMBL/GenBank/DDBJ whole genome shotgun (WGS) entry which is preliminary data.</text>
</comment>
<proteinExistence type="predicted"/>
<reference evidence="1 2" key="1">
    <citation type="submission" date="2023-01" db="EMBL/GenBank/DDBJ databases">
        <title>Analysis of 21 Apiospora genomes using comparative genomics revels a genus with tremendous synthesis potential of carbohydrate active enzymes and secondary metabolites.</title>
        <authorList>
            <person name="Sorensen T."/>
        </authorList>
    </citation>
    <scope>NUCLEOTIDE SEQUENCE [LARGE SCALE GENOMIC DNA]</scope>
    <source>
        <strain evidence="1 2">CBS 135458</strain>
    </source>
</reference>
<name>A0ABR1WUU8_9PEZI</name>
<organism evidence="1 2">
    <name type="scientific">Apiospora phragmitis</name>
    <dbReference type="NCBI Taxonomy" id="2905665"/>
    <lineage>
        <taxon>Eukaryota</taxon>
        <taxon>Fungi</taxon>
        <taxon>Dikarya</taxon>
        <taxon>Ascomycota</taxon>
        <taxon>Pezizomycotina</taxon>
        <taxon>Sordariomycetes</taxon>
        <taxon>Xylariomycetidae</taxon>
        <taxon>Amphisphaeriales</taxon>
        <taxon>Apiosporaceae</taxon>
        <taxon>Apiospora</taxon>
    </lineage>
</organism>
<protein>
    <submittedName>
        <fullName evidence="1">Uncharacterized protein</fullName>
    </submittedName>
</protein>
<accession>A0ABR1WUU8</accession>
<gene>
    <name evidence="1" type="ORF">PG994_001900</name>
</gene>
<keyword evidence="2" id="KW-1185">Reference proteome</keyword>
<evidence type="ECO:0000313" key="1">
    <source>
        <dbReference type="EMBL" id="KAK8086926.1"/>
    </source>
</evidence>